<dbReference type="PROSITE" id="PS51257">
    <property type="entry name" value="PROKAR_LIPOPROTEIN"/>
    <property type="match status" value="1"/>
</dbReference>
<dbReference type="EMBL" id="WAAT01000041">
    <property type="protein sequence ID" value="KAB1068020.1"/>
    <property type="molecule type" value="Genomic_DNA"/>
</dbReference>
<accession>A0A6N6MGT6</accession>
<name>A0A6N6MGT6_9FLAO</name>
<reference evidence="1 2" key="1">
    <citation type="submission" date="2019-09" db="EMBL/GenBank/DDBJ databases">
        <authorList>
            <person name="Cao W.R."/>
        </authorList>
    </citation>
    <scope>NUCLEOTIDE SEQUENCE [LARGE SCALE GENOMIC DNA]</scope>
    <source>
        <strain evidence="1 2">B1N29</strain>
    </source>
</reference>
<organism evidence="1 2">
    <name type="scientific">Pseudotamlana haliotis</name>
    <dbReference type="NCBI Taxonomy" id="2614804"/>
    <lineage>
        <taxon>Bacteria</taxon>
        <taxon>Pseudomonadati</taxon>
        <taxon>Bacteroidota</taxon>
        <taxon>Flavobacteriia</taxon>
        <taxon>Flavobacteriales</taxon>
        <taxon>Flavobacteriaceae</taxon>
        <taxon>Pseudotamlana</taxon>
    </lineage>
</organism>
<protein>
    <submittedName>
        <fullName evidence="1">Uncharacterized protein</fullName>
    </submittedName>
</protein>
<keyword evidence="2" id="KW-1185">Reference proteome</keyword>
<sequence>MDTKTYKIMKNNLFNLKYVAVGALVSLASCVSDDLPDVGDLEDFTGPNPFYSYSDVSTSEFDCDDNELSANYDYFYQAGSNLAVNGTMYDWTISSQDPNIDVNNIEIINKDLPILEQSIANADATVVAIQSEIDKIEFKIPCETDPAKVAVMQKEVDDLKVALAAAEAARTPETIATIADLEAQIAALPPGSLEDQEVIFGFPKPGSYDVGLKVTDNLGKFASTERGITINQAVPTIPVPEIGESGFEDGDLFDGSGDGRDSWRSPSSSRWGSVFQINSKSDLGVLPDGLQAAKFPPDGTRVGYQEIEVTPGATYVLTYFSTVNPGASYGDITVSIINPAANDLTEAQLPANIIASRTTDNTETIQDVFTNNAITFEAGNLESVIILLTNSPGAEGRLDAFQISVKQ</sequence>
<evidence type="ECO:0000313" key="2">
    <source>
        <dbReference type="Proteomes" id="UP000441333"/>
    </source>
</evidence>
<comment type="caution">
    <text evidence="1">The sequence shown here is derived from an EMBL/GenBank/DDBJ whole genome shotgun (WGS) entry which is preliminary data.</text>
</comment>
<dbReference type="Gene3D" id="2.60.120.260">
    <property type="entry name" value="Galactose-binding domain-like"/>
    <property type="match status" value="1"/>
</dbReference>
<dbReference type="Proteomes" id="UP000441333">
    <property type="component" value="Unassembled WGS sequence"/>
</dbReference>
<dbReference type="AlphaFoldDB" id="A0A6N6MGT6"/>
<gene>
    <name evidence="1" type="ORF">F6U93_07725</name>
</gene>
<proteinExistence type="predicted"/>
<evidence type="ECO:0000313" key="1">
    <source>
        <dbReference type="EMBL" id="KAB1068020.1"/>
    </source>
</evidence>